<reference evidence="5 6" key="1">
    <citation type="submission" date="2018-07" db="EMBL/GenBank/DDBJ databases">
        <title>Dyadobacter roseus sp. nov., isolated from rose rhizosphere soil.</title>
        <authorList>
            <person name="Chen L."/>
        </authorList>
    </citation>
    <scope>NUCLEOTIDE SEQUENCE [LARGE SCALE GENOMIC DNA]</scope>
    <source>
        <strain evidence="5 6">RS19</strain>
    </source>
</reference>
<accession>A0A3D8YE16</accession>
<dbReference type="RefSeq" id="WP_115830043.1">
    <property type="nucleotide sequence ID" value="NZ_QNUL01000004.1"/>
</dbReference>
<dbReference type="PANTHER" id="PTHR10357:SF179">
    <property type="entry name" value="NEUTRAL AND BASIC AMINO ACID TRANSPORT PROTEIN RBAT"/>
    <property type="match status" value="1"/>
</dbReference>
<dbReference type="SUPFAM" id="SSF51445">
    <property type="entry name" value="(Trans)glycosidases"/>
    <property type="match status" value="1"/>
</dbReference>
<evidence type="ECO:0000256" key="1">
    <source>
        <dbReference type="ARBA" id="ARBA00008061"/>
    </source>
</evidence>
<dbReference type="Pfam" id="PF23915">
    <property type="entry name" value="SusG_C"/>
    <property type="match status" value="1"/>
</dbReference>
<dbReference type="CDD" id="cd11316">
    <property type="entry name" value="AmyAc_bac2_AmyA"/>
    <property type="match status" value="1"/>
</dbReference>
<name>A0A3D8YE16_9BACT</name>
<evidence type="ECO:0000259" key="4">
    <source>
        <dbReference type="SMART" id="SM00642"/>
    </source>
</evidence>
<evidence type="ECO:0000256" key="3">
    <source>
        <dbReference type="ARBA" id="ARBA00023295"/>
    </source>
</evidence>
<dbReference type="GO" id="GO:0009313">
    <property type="term" value="P:oligosaccharide catabolic process"/>
    <property type="evidence" value="ECO:0007669"/>
    <property type="project" value="TreeGrafter"/>
</dbReference>
<evidence type="ECO:0000313" key="5">
    <source>
        <dbReference type="EMBL" id="REA62746.1"/>
    </source>
</evidence>
<dbReference type="Pfam" id="PF00128">
    <property type="entry name" value="Alpha-amylase"/>
    <property type="match status" value="1"/>
</dbReference>
<dbReference type="SMART" id="SM00642">
    <property type="entry name" value="Aamy"/>
    <property type="match status" value="1"/>
</dbReference>
<dbReference type="OrthoDB" id="9806009at2"/>
<dbReference type="SUPFAM" id="SSF51011">
    <property type="entry name" value="Glycosyl hydrolase domain"/>
    <property type="match status" value="1"/>
</dbReference>
<dbReference type="EMBL" id="QNUL01000004">
    <property type="protein sequence ID" value="REA62746.1"/>
    <property type="molecule type" value="Genomic_DNA"/>
</dbReference>
<dbReference type="InterPro" id="IPR045857">
    <property type="entry name" value="O16G_dom_2"/>
</dbReference>
<organism evidence="5 6">
    <name type="scientific">Dyadobacter luteus</name>
    <dbReference type="NCBI Taxonomy" id="2259619"/>
    <lineage>
        <taxon>Bacteria</taxon>
        <taxon>Pseudomonadati</taxon>
        <taxon>Bacteroidota</taxon>
        <taxon>Cytophagia</taxon>
        <taxon>Cytophagales</taxon>
        <taxon>Spirosomataceae</taxon>
        <taxon>Dyadobacter</taxon>
    </lineage>
</organism>
<dbReference type="Gene3D" id="3.90.400.10">
    <property type="entry name" value="Oligo-1,6-glucosidase, Domain 2"/>
    <property type="match status" value="1"/>
</dbReference>
<dbReference type="InterPro" id="IPR017853">
    <property type="entry name" value="GH"/>
</dbReference>
<keyword evidence="6" id="KW-1185">Reference proteome</keyword>
<evidence type="ECO:0000313" key="6">
    <source>
        <dbReference type="Proteomes" id="UP000256373"/>
    </source>
</evidence>
<protein>
    <submittedName>
        <fullName evidence="5">Alpha-amylase</fullName>
    </submittedName>
</protein>
<dbReference type="InterPro" id="IPR056300">
    <property type="entry name" value="SusG-like_C"/>
</dbReference>
<feature type="domain" description="Glycosyl hydrolase family 13 catalytic" evidence="4">
    <location>
        <begin position="15"/>
        <end position="411"/>
    </location>
</feature>
<evidence type="ECO:0000256" key="2">
    <source>
        <dbReference type="ARBA" id="ARBA00022801"/>
    </source>
</evidence>
<dbReference type="InterPro" id="IPR013780">
    <property type="entry name" value="Glyco_hydro_b"/>
</dbReference>
<proteinExistence type="inferred from homology"/>
<keyword evidence="2" id="KW-0378">Hydrolase</keyword>
<dbReference type="Gene3D" id="3.20.20.80">
    <property type="entry name" value="Glycosidases"/>
    <property type="match status" value="1"/>
</dbReference>
<dbReference type="InterPro" id="IPR006047">
    <property type="entry name" value="GH13_cat_dom"/>
</dbReference>
<dbReference type="PANTHER" id="PTHR10357">
    <property type="entry name" value="ALPHA-AMYLASE FAMILY MEMBER"/>
    <property type="match status" value="1"/>
</dbReference>
<sequence length="505" mass="58531">MITDHPEKIPGVCYEIFVRSFCDSNGDGIGDINGIISKLDYLADLGIEAIWLTPIHPSPSYHKYDVIDFYEVDPEYGSLDDFRELLRQAHQRNIAVYLDLIVNHISTLHPWFVEASKGPDNPYREFFWWMTPEKIEAMGIEKRETSADSDEVYPWHENPGDEELFYGMFWKGMPDLNYDSENLRFELSKIIYFWLIDIGVDGFRLDAARHIYPPWVEFNNQNFWWYFDYFVRNIKPEAYTVGEIWATTEEVAPYFKNLNAAFNFDLSFALQRMLINEKNEDLTAKLIASYTLFEKYNPRFMDAIMLTNHDQSRIGSVVGGNPEKIKLAASILLTLPGQPYIYYGEEIGMLGMKPDPNIREPFMWSERFADPEKTNWIDPVFSTAETVVPLSRQQHHPDSVFTHYKSLIALRKSQPALSRILHPNIEEVSITDNRLLAFLRDDPQHPVLVIHNLSETAVSITLPEKETGFTTVLFATNIPSERIEKQFVLPAWSSIVLASQDRISK</sequence>
<dbReference type="Gene3D" id="2.60.40.1180">
    <property type="entry name" value="Golgi alpha-mannosidase II"/>
    <property type="match status" value="1"/>
</dbReference>
<comment type="caution">
    <text evidence="5">The sequence shown here is derived from an EMBL/GenBank/DDBJ whole genome shotgun (WGS) entry which is preliminary data.</text>
</comment>
<dbReference type="AlphaFoldDB" id="A0A3D8YE16"/>
<dbReference type="Proteomes" id="UP000256373">
    <property type="component" value="Unassembled WGS sequence"/>
</dbReference>
<comment type="similarity">
    <text evidence="1">Belongs to the glycosyl hydrolase 13 family.</text>
</comment>
<gene>
    <name evidence="5" type="ORF">DSL64_07425</name>
</gene>
<dbReference type="GO" id="GO:0004556">
    <property type="term" value="F:alpha-amylase activity"/>
    <property type="evidence" value="ECO:0007669"/>
    <property type="project" value="TreeGrafter"/>
</dbReference>
<keyword evidence="3" id="KW-0326">Glycosidase</keyword>